<feature type="domain" description="ATP-grasp" evidence="1">
    <location>
        <begin position="42"/>
        <end position="108"/>
    </location>
</feature>
<dbReference type="GO" id="GO:0046872">
    <property type="term" value="F:metal ion binding"/>
    <property type="evidence" value="ECO:0007669"/>
    <property type="project" value="InterPro"/>
</dbReference>
<dbReference type="EMBL" id="BARW01021913">
    <property type="protein sequence ID" value="GAI93448.1"/>
    <property type="molecule type" value="Genomic_DNA"/>
</dbReference>
<dbReference type="GO" id="GO:0016879">
    <property type="term" value="F:ligase activity, forming carbon-nitrogen bonds"/>
    <property type="evidence" value="ECO:0007669"/>
    <property type="project" value="TreeGrafter"/>
</dbReference>
<dbReference type="SUPFAM" id="SSF56059">
    <property type="entry name" value="Glutathione synthetase ATP-binding domain-like"/>
    <property type="match status" value="1"/>
</dbReference>
<gene>
    <name evidence="2" type="ORF">S12H4_36719</name>
</gene>
<dbReference type="GO" id="GO:0005524">
    <property type="term" value="F:ATP binding"/>
    <property type="evidence" value="ECO:0007669"/>
    <property type="project" value="InterPro"/>
</dbReference>
<dbReference type="Gene3D" id="3.30.470.20">
    <property type="entry name" value="ATP-grasp fold, B domain"/>
    <property type="match status" value="1"/>
</dbReference>
<protein>
    <recommendedName>
        <fullName evidence="1">ATP-grasp domain-containing protein</fullName>
    </recommendedName>
</protein>
<accession>X1SKI3</accession>
<dbReference type="AlphaFoldDB" id="X1SKI3"/>
<dbReference type="PANTHER" id="PTHR21621">
    <property type="entry name" value="RIBOSOMAL PROTEIN S6 MODIFICATION PROTEIN"/>
    <property type="match status" value="1"/>
</dbReference>
<dbReference type="PANTHER" id="PTHR21621:SF0">
    <property type="entry name" value="BETA-CITRYLGLUTAMATE SYNTHASE B-RELATED"/>
    <property type="match status" value="1"/>
</dbReference>
<dbReference type="InterPro" id="IPR011761">
    <property type="entry name" value="ATP-grasp"/>
</dbReference>
<organism evidence="2">
    <name type="scientific">marine sediment metagenome</name>
    <dbReference type="NCBI Taxonomy" id="412755"/>
    <lineage>
        <taxon>unclassified sequences</taxon>
        <taxon>metagenomes</taxon>
        <taxon>ecological metagenomes</taxon>
    </lineage>
</organism>
<dbReference type="InterPro" id="IPR013651">
    <property type="entry name" value="ATP-grasp_RimK-type"/>
</dbReference>
<dbReference type="PROSITE" id="PS50975">
    <property type="entry name" value="ATP_GRASP"/>
    <property type="match status" value="1"/>
</dbReference>
<comment type="caution">
    <text evidence="2">The sequence shown here is derived from an EMBL/GenBank/DDBJ whole genome shotgun (WGS) entry which is preliminary data.</text>
</comment>
<feature type="non-terminal residue" evidence="2">
    <location>
        <position position="1"/>
    </location>
</feature>
<dbReference type="Pfam" id="PF08443">
    <property type="entry name" value="RimK"/>
    <property type="match status" value="1"/>
</dbReference>
<proteinExistence type="predicted"/>
<dbReference type="GO" id="GO:0005737">
    <property type="term" value="C:cytoplasm"/>
    <property type="evidence" value="ECO:0007669"/>
    <property type="project" value="TreeGrafter"/>
</dbReference>
<name>X1SKI3_9ZZZZ</name>
<sequence length="116" mass="12264">LPAGRQDIRVLVIGGKVAGAMELRPKEGDFRANYHLSRESRPRDLTSELEGIALKAAAAVGLEIAGVDLIVDQNDRVNVIEVNYSPGFKGLEAATGLDIAGLIVDYVANTYGGAQT</sequence>
<evidence type="ECO:0000313" key="2">
    <source>
        <dbReference type="EMBL" id="GAI93448.1"/>
    </source>
</evidence>
<reference evidence="2" key="1">
    <citation type="journal article" date="2014" name="Front. Microbiol.">
        <title>High frequency of phylogenetically diverse reductive dehalogenase-homologous genes in deep subseafloor sedimentary metagenomes.</title>
        <authorList>
            <person name="Kawai M."/>
            <person name="Futagami T."/>
            <person name="Toyoda A."/>
            <person name="Takaki Y."/>
            <person name="Nishi S."/>
            <person name="Hori S."/>
            <person name="Arai W."/>
            <person name="Tsubouchi T."/>
            <person name="Morono Y."/>
            <person name="Uchiyama I."/>
            <person name="Ito T."/>
            <person name="Fujiyama A."/>
            <person name="Inagaki F."/>
            <person name="Takami H."/>
        </authorList>
    </citation>
    <scope>NUCLEOTIDE SEQUENCE</scope>
    <source>
        <strain evidence="2">Expedition CK06-06</strain>
    </source>
</reference>
<evidence type="ECO:0000259" key="1">
    <source>
        <dbReference type="PROSITE" id="PS50975"/>
    </source>
</evidence>